<dbReference type="PANTHER" id="PTHR10775:SF180">
    <property type="entry name" value="TRANSPOSON, EN_SPM-LIKE, TRANSPOSASE-ASSOCIATED DOMAIN PROTEIN-RELATED"/>
    <property type="match status" value="1"/>
</dbReference>
<gene>
    <name evidence="2" type="ORF">CR513_14919</name>
</gene>
<feature type="non-terminal residue" evidence="2">
    <location>
        <position position="396"/>
    </location>
</feature>
<dbReference type="AlphaFoldDB" id="A0A371HFZ8"/>
<evidence type="ECO:0000313" key="2">
    <source>
        <dbReference type="EMBL" id="RDY01726.1"/>
    </source>
</evidence>
<dbReference type="PANTHER" id="PTHR10775">
    <property type="entry name" value="OS08G0208400 PROTEIN"/>
    <property type="match status" value="1"/>
</dbReference>
<name>A0A371HFZ8_MUCPR</name>
<sequence>MYLSLLVEDLRILWNEGFNKYNNQNFKMCDMLFCIINDFPTYRNLSMYSVKRHKACLICEEDISYRLLTHGRKTCYLGHRKFLKTNHAYDQLKKNDVAPRALNEVKVFERVKNKCFLQQGIEKGIEKIIWIKEKNICDNVIETLLNVQEKTKDDMNTRLVLIDMVNISAPSISNYVNENTRVNAKLKISWLKSYDCHVLMQQLLLVAICDVLPKNVRKVLTRLYLFFYAICNKKHLLLKEAIEFYTNYMYAIESVGILKFCHEGRLGGKCIRDVTVKSMCWEEVLQELLSSTLLICSPKHFEEEKPSNERKIYHQIWQYSCGKSMHFSTSKDKNLIMTFICYFGEVDYTKFRVFVFKCKWVDSNTGVQTDELGFTFIDLDKVGYKGEPFIMASHAK</sequence>
<dbReference type="InterPro" id="IPR025312">
    <property type="entry name" value="DUF4216"/>
</dbReference>
<protein>
    <recommendedName>
        <fullName evidence="1">DUF4216 domain-containing protein</fullName>
    </recommendedName>
</protein>
<evidence type="ECO:0000259" key="1">
    <source>
        <dbReference type="Pfam" id="PF13952"/>
    </source>
</evidence>
<evidence type="ECO:0000313" key="3">
    <source>
        <dbReference type="Proteomes" id="UP000257109"/>
    </source>
</evidence>
<dbReference type="InterPro" id="IPR004242">
    <property type="entry name" value="Transposase_21"/>
</dbReference>
<comment type="caution">
    <text evidence="2">The sequence shown here is derived from an EMBL/GenBank/DDBJ whole genome shotgun (WGS) entry which is preliminary data.</text>
</comment>
<dbReference type="EMBL" id="QJKJ01002702">
    <property type="protein sequence ID" value="RDY01726.1"/>
    <property type="molecule type" value="Genomic_DNA"/>
</dbReference>
<dbReference type="Pfam" id="PF02992">
    <property type="entry name" value="Transposase_21"/>
    <property type="match status" value="1"/>
</dbReference>
<proteinExistence type="predicted"/>
<keyword evidence="3" id="KW-1185">Reference proteome</keyword>
<organism evidence="2 3">
    <name type="scientific">Mucuna pruriens</name>
    <name type="common">Velvet bean</name>
    <name type="synonym">Dolichos pruriens</name>
    <dbReference type="NCBI Taxonomy" id="157652"/>
    <lineage>
        <taxon>Eukaryota</taxon>
        <taxon>Viridiplantae</taxon>
        <taxon>Streptophyta</taxon>
        <taxon>Embryophyta</taxon>
        <taxon>Tracheophyta</taxon>
        <taxon>Spermatophyta</taxon>
        <taxon>Magnoliopsida</taxon>
        <taxon>eudicotyledons</taxon>
        <taxon>Gunneridae</taxon>
        <taxon>Pentapetalae</taxon>
        <taxon>rosids</taxon>
        <taxon>fabids</taxon>
        <taxon>Fabales</taxon>
        <taxon>Fabaceae</taxon>
        <taxon>Papilionoideae</taxon>
        <taxon>50 kb inversion clade</taxon>
        <taxon>NPAAA clade</taxon>
        <taxon>indigoferoid/millettioid clade</taxon>
        <taxon>Phaseoleae</taxon>
        <taxon>Mucuna</taxon>
    </lineage>
</organism>
<feature type="domain" description="DUF4216" evidence="1">
    <location>
        <begin position="345"/>
        <end position="396"/>
    </location>
</feature>
<dbReference type="OrthoDB" id="1931794at2759"/>
<dbReference type="Pfam" id="PF13952">
    <property type="entry name" value="DUF4216"/>
    <property type="match status" value="1"/>
</dbReference>
<dbReference type="Proteomes" id="UP000257109">
    <property type="component" value="Unassembled WGS sequence"/>
</dbReference>
<accession>A0A371HFZ8</accession>
<reference evidence="2" key="1">
    <citation type="submission" date="2018-05" db="EMBL/GenBank/DDBJ databases">
        <title>Draft genome of Mucuna pruriens seed.</title>
        <authorList>
            <person name="Nnadi N.E."/>
            <person name="Vos R."/>
            <person name="Hasami M.H."/>
            <person name="Devisetty U.K."/>
            <person name="Aguiy J.C."/>
        </authorList>
    </citation>
    <scope>NUCLEOTIDE SEQUENCE [LARGE SCALE GENOMIC DNA]</scope>
    <source>
        <strain evidence="2">JCA_2017</strain>
    </source>
</reference>